<dbReference type="PANTHER" id="PTHR43022:SF1">
    <property type="entry name" value="PROTEIN SMF"/>
    <property type="match status" value="1"/>
</dbReference>
<dbReference type="InterPro" id="IPR003488">
    <property type="entry name" value="DprA"/>
</dbReference>
<organism evidence="3 4">
    <name type="scientific">Brachyspira murdochii</name>
    <dbReference type="NCBI Taxonomy" id="84378"/>
    <lineage>
        <taxon>Bacteria</taxon>
        <taxon>Pseudomonadati</taxon>
        <taxon>Spirochaetota</taxon>
        <taxon>Spirochaetia</taxon>
        <taxon>Brachyspirales</taxon>
        <taxon>Brachyspiraceae</taxon>
        <taxon>Brachyspira</taxon>
    </lineage>
</organism>
<gene>
    <name evidence="3" type="ORF">DJ52_11725</name>
</gene>
<dbReference type="SUPFAM" id="SSF102405">
    <property type="entry name" value="MCP/YpsA-like"/>
    <property type="match status" value="1"/>
</dbReference>
<dbReference type="InterPro" id="IPR057666">
    <property type="entry name" value="DrpA_SLOG"/>
</dbReference>
<name>A0ABX5B223_9SPIR</name>
<keyword evidence="4" id="KW-1185">Reference proteome</keyword>
<dbReference type="EMBL" id="JJMJ01000210">
    <property type="protein sequence ID" value="PPS21298.1"/>
    <property type="molecule type" value="Genomic_DNA"/>
</dbReference>
<evidence type="ECO:0000313" key="3">
    <source>
        <dbReference type="EMBL" id="PPS21298.1"/>
    </source>
</evidence>
<dbReference type="Proteomes" id="UP000238924">
    <property type="component" value="Unassembled WGS sequence"/>
</dbReference>
<feature type="domain" description="Smf/DprA SLOG" evidence="2">
    <location>
        <begin position="77"/>
        <end position="271"/>
    </location>
</feature>
<evidence type="ECO:0000256" key="1">
    <source>
        <dbReference type="ARBA" id="ARBA00006525"/>
    </source>
</evidence>
<evidence type="ECO:0000259" key="2">
    <source>
        <dbReference type="Pfam" id="PF02481"/>
    </source>
</evidence>
<comment type="caution">
    <text evidence="3">The sequence shown here is derived from an EMBL/GenBank/DDBJ whole genome shotgun (WGS) entry which is preliminary data.</text>
</comment>
<sequence length="312" mass="35053">MYNVDFLQYALAKGVGEAAIKKALNFLKLNKNASWKDIITDKSILKLKDDIYTNIYKAENEAKILAEQLYNDNIYMILENDLMYPERLKNTLGNNTPPVIFVQGNLGLLNKNSIGFCGSRKVSDKGKQIAYECAKELVNNDITVVSGYASGTDLTAHMSALSNNGNTIFVIPEGILKKRIKGEIKNYLNNTNYVFISQFMPNLTWNAINAMRRNKVIIGLSIAMILIESRRDGGTFEAGKETLKLGHKLFVVDFFHPPETAEANKFFISQGGIPIKKNRDGHPSMKSVFNSINSEISLLKEKISEPEFDFTY</sequence>
<dbReference type="PANTHER" id="PTHR43022">
    <property type="entry name" value="PROTEIN SMF"/>
    <property type="match status" value="1"/>
</dbReference>
<accession>A0ABX5B223</accession>
<dbReference type="RefSeq" id="WP_104618954.1">
    <property type="nucleotide sequence ID" value="NZ_JAWLPZ010000008.1"/>
</dbReference>
<dbReference type="Pfam" id="PF02481">
    <property type="entry name" value="DNA_processg_A"/>
    <property type="match status" value="1"/>
</dbReference>
<protein>
    <recommendedName>
        <fullName evidence="2">Smf/DprA SLOG domain-containing protein</fullName>
    </recommendedName>
</protein>
<evidence type="ECO:0000313" key="4">
    <source>
        <dbReference type="Proteomes" id="UP000238924"/>
    </source>
</evidence>
<reference evidence="3 4" key="1">
    <citation type="submission" date="2014-04" db="EMBL/GenBank/DDBJ databases">
        <title>Whole genome sequence of 'Brachyspira hampsonii' D13-03603F2.</title>
        <authorList>
            <person name="Patterson A.H."/>
            <person name="Chaban B."/>
            <person name="Fernando C."/>
            <person name="Harding J.C."/>
            <person name="Hill J.E."/>
        </authorList>
    </citation>
    <scope>NUCLEOTIDE SEQUENCE [LARGE SCALE GENOMIC DNA]</scope>
    <source>
        <strain evidence="3 4">D13-03603F2</strain>
    </source>
</reference>
<comment type="similarity">
    <text evidence="1">Belongs to the DprA/Smf family.</text>
</comment>
<dbReference type="Gene3D" id="3.40.50.450">
    <property type="match status" value="1"/>
</dbReference>
<proteinExistence type="inferred from homology"/>